<evidence type="ECO:0000256" key="4">
    <source>
        <dbReference type="ARBA" id="ARBA00023136"/>
    </source>
</evidence>
<feature type="transmembrane region" description="Helical" evidence="5">
    <location>
        <begin position="311"/>
        <end position="330"/>
    </location>
</feature>
<organism evidence="7 8">
    <name type="scientific">Streptantibioticus rubrisoli</name>
    <dbReference type="NCBI Taxonomy" id="1387313"/>
    <lineage>
        <taxon>Bacteria</taxon>
        <taxon>Bacillati</taxon>
        <taxon>Actinomycetota</taxon>
        <taxon>Actinomycetes</taxon>
        <taxon>Kitasatosporales</taxon>
        <taxon>Streptomycetaceae</taxon>
        <taxon>Streptantibioticus</taxon>
    </lineage>
</organism>
<evidence type="ECO:0000256" key="3">
    <source>
        <dbReference type="ARBA" id="ARBA00022989"/>
    </source>
</evidence>
<name>A0ABT1PBB7_9ACTN</name>
<keyword evidence="3 5" id="KW-1133">Transmembrane helix</keyword>
<protein>
    <submittedName>
        <fullName evidence="7">SulP family inorganic anion transporter</fullName>
    </submittedName>
</protein>
<proteinExistence type="predicted"/>
<feature type="transmembrane region" description="Helical" evidence="5">
    <location>
        <begin position="162"/>
        <end position="181"/>
    </location>
</feature>
<dbReference type="CDD" id="cd07042">
    <property type="entry name" value="STAS_SulP_like_sulfate_transporter"/>
    <property type="match status" value="1"/>
</dbReference>
<dbReference type="EMBL" id="JANFNH010000008">
    <property type="protein sequence ID" value="MCQ4042655.1"/>
    <property type="molecule type" value="Genomic_DNA"/>
</dbReference>
<reference evidence="7 8" key="1">
    <citation type="submission" date="2022-06" db="EMBL/GenBank/DDBJ databases">
        <title>Draft genome sequence of type strain Streptomyces rubrisoli DSM 42083.</title>
        <authorList>
            <person name="Duangmal K."/>
            <person name="Klaysubun C."/>
        </authorList>
    </citation>
    <scope>NUCLEOTIDE SEQUENCE [LARGE SCALE GENOMIC DNA]</scope>
    <source>
        <strain evidence="7 8">DSM 42083</strain>
    </source>
</reference>
<accession>A0ABT1PBB7</accession>
<evidence type="ECO:0000256" key="1">
    <source>
        <dbReference type="ARBA" id="ARBA00004141"/>
    </source>
</evidence>
<keyword evidence="4 5" id="KW-0472">Membrane</keyword>
<feature type="transmembrane region" description="Helical" evidence="5">
    <location>
        <begin position="88"/>
        <end position="107"/>
    </location>
</feature>
<sequence length="514" mass="52668">MAPSVLGLGVASGLGAYSGVASAVVGGTLAVLLGGVPTQITAPTGVLVVVLGPVVRAYGPLGTLNVGLLAGLLLVAASLIGAGRGMRYVPVTLIQGFFVGGALLITLRQINLILGSPGRRTGPVVLATVKAVTAFATHPHWYAVAVASTTLTVRMLESRLRLPGFLTAAAVATATALTQRLHLPLHHIGYGIRGLPRPSSAFLQTAWIVPLLPSAALLALVVAMESLRVVVSAQPSAAENQHSEDKELFGQGVANLTVPFFAGVAAAGSATRTAVNTRAGATSRLSALASCATLALLSFTAAPLIAQIPRVALSGVVIATMLRSINVSTLRSIARADRGQAVIVAVTAASPLVFNFAIAITAGSVLAITLGLRSVARTARVKRLSPYRESEFLDSLPVRRIPGTMPAEGRIARYSFHGPLLFATADRLLRPVSQTAAPAVILDLTGLTTIDVTGLAALRSTVHALAVRGTHVALRGVRAEHIAALRSAGLLDSTRATAQQTEDAAHTAAHAVAK</sequence>
<dbReference type="PANTHER" id="PTHR11814">
    <property type="entry name" value="SULFATE TRANSPORTER"/>
    <property type="match status" value="1"/>
</dbReference>
<comment type="caution">
    <text evidence="7">The sequence shown here is derived from an EMBL/GenBank/DDBJ whole genome shotgun (WGS) entry which is preliminary data.</text>
</comment>
<keyword evidence="2 5" id="KW-0812">Transmembrane</keyword>
<evidence type="ECO:0000256" key="5">
    <source>
        <dbReference type="SAM" id="Phobius"/>
    </source>
</evidence>
<dbReference type="Proteomes" id="UP001206206">
    <property type="component" value="Unassembled WGS sequence"/>
</dbReference>
<dbReference type="InterPro" id="IPR002645">
    <property type="entry name" value="STAS_dom"/>
</dbReference>
<feature type="transmembrane region" description="Helical" evidence="5">
    <location>
        <begin position="62"/>
        <end position="82"/>
    </location>
</feature>
<evidence type="ECO:0000313" key="7">
    <source>
        <dbReference type="EMBL" id="MCQ4042655.1"/>
    </source>
</evidence>
<feature type="transmembrane region" description="Helical" evidence="5">
    <location>
        <begin position="342"/>
        <end position="372"/>
    </location>
</feature>
<dbReference type="PROSITE" id="PS50801">
    <property type="entry name" value="STAS"/>
    <property type="match status" value="1"/>
</dbReference>
<dbReference type="InterPro" id="IPR001902">
    <property type="entry name" value="SLC26A/SulP_fam"/>
</dbReference>
<evidence type="ECO:0000256" key="2">
    <source>
        <dbReference type="ARBA" id="ARBA00022692"/>
    </source>
</evidence>
<dbReference type="SUPFAM" id="SSF52091">
    <property type="entry name" value="SpoIIaa-like"/>
    <property type="match status" value="1"/>
</dbReference>
<gene>
    <name evidence="7" type="ORF">NON19_11575</name>
</gene>
<feature type="transmembrane region" description="Helical" evidence="5">
    <location>
        <begin position="201"/>
        <end position="223"/>
    </location>
</feature>
<evidence type="ECO:0000313" key="8">
    <source>
        <dbReference type="Proteomes" id="UP001206206"/>
    </source>
</evidence>
<evidence type="ECO:0000259" key="6">
    <source>
        <dbReference type="PROSITE" id="PS50801"/>
    </source>
</evidence>
<dbReference type="InterPro" id="IPR036513">
    <property type="entry name" value="STAS_dom_sf"/>
</dbReference>
<dbReference type="Pfam" id="PF00916">
    <property type="entry name" value="Sulfate_transp"/>
    <property type="match status" value="1"/>
</dbReference>
<keyword evidence="8" id="KW-1185">Reference proteome</keyword>
<comment type="subcellular location">
    <subcellularLocation>
        <location evidence="1">Membrane</location>
        <topology evidence="1">Multi-pass membrane protein</topology>
    </subcellularLocation>
</comment>
<feature type="domain" description="STAS" evidence="6">
    <location>
        <begin position="414"/>
        <end position="514"/>
    </location>
</feature>
<dbReference type="Pfam" id="PF01740">
    <property type="entry name" value="STAS"/>
    <property type="match status" value="1"/>
</dbReference>
<feature type="transmembrane region" description="Helical" evidence="5">
    <location>
        <begin position="285"/>
        <end position="305"/>
    </location>
</feature>
<dbReference type="Gene3D" id="3.30.750.24">
    <property type="entry name" value="STAS domain"/>
    <property type="match status" value="1"/>
</dbReference>
<feature type="transmembrane region" description="Helical" evidence="5">
    <location>
        <begin position="33"/>
        <end position="55"/>
    </location>
</feature>
<dbReference type="InterPro" id="IPR011547">
    <property type="entry name" value="SLC26A/SulP_dom"/>
</dbReference>